<dbReference type="RefSeq" id="WP_187974013.1">
    <property type="nucleotide sequence ID" value="NZ_CP046884.1"/>
</dbReference>
<gene>
    <name evidence="1" type="ORF">GP475_08660</name>
</gene>
<evidence type="ECO:0000313" key="2">
    <source>
        <dbReference type="Proteomes" id="UP000516320"/>
    </source>
</evidence>
<dbReference type="AlphaFoldDB" id="A0A7H0SQ74"/>
<dbReference type="EMBL" id="CP046884">
    <property type="protein sequence ID" value="QNQ90699.1"/>
    <property type="molecule type" value="Genomic_DNA"/>
</dbReference>
<protein>
    <submittedName>
        <fullName evidence="1">Uncharacterized protein</fullName>
    </submittedName>
</protein>
<keyword evidence="2" id="KW-1185">Reference proteome</keyword>
<accession>A0A7H0SQ74</accession>
<dbReference type="Proteomes" id="UP000516320">
    <property type="component" value="Chromosome"/>
</dbReference>
<evidence type="ECO:0000313" key="1">
    <source>
        <dbReference type="EMBL" id="QNQ90699.1"/>
    </source>
</evidence>
<dbReference type="KEGG" id="cpoy:GP475_08660"/>
<name>A0A7H0SQ74_9CORY</name>
<organism evidence="1 2">
    <name type="scientific">Corynebacterium poyangense</name>
    <dbReference type="NCBI Taxonomy" id="2684405"/>
    <lineage>
        <taxon>Bacteria</taxon>
        <taxon>Bacillati</taxon>
        <taxon>Actinomycetota</taxon>
        <taxon>Actinomycetes</taxon>
        <taxon>Mycobacteriales</taxon>
        <taxon>Corynebacteriaceae</taxon>
        <taxon>Corynebacterium</taxon>
    </lineage>
</organism>
<sequence length="115" mass="13427">MSNVGQWKDTQIVVDRIKNQIAEERDWVHLEFAIDYFGVEDSRRLDIREWEEAIRRLLSTGELFLRFVHPTNSPDPIEKNPVEPGVTPRQLAVRIATDPDLYLLCLMLDAHKIES</sequence>
<proteinExistence type="predicted"/>
<reference evidence="1 2" key="1">
    <citation type="submission" date="2019-12" db="EMBL/GenBank/DDBJ databases">
        <title>Corynebacterium sp. nov., isolated from feces of the Anser Albifrons in China.</title>
        <authorList>
            <person name="Liu Q."/>
        </authorList>
    </citation>
    <scope>NUCLEOTIDE SEQUENCE [LARGE SCALE GENOMIC DNA]</scope>
    <source>
        <strain evidence="1 2">4H37-19</strain>
    </source>
</reference>